<feature type="transmembrane region" description="Helical" evidence="1">
    <location>
        <begin position="87"/>
        <end position="106"/>
    </location>
</feature>
<accession>A0AAU8JS69</accession>
<dbReference type="EMBL" id="CP159872">
    <property type="protein sequence ID" value="XCM79148.1"/>
    <property type="molecule type" value="Genomic_DNA"/>
</dbReference>
<dbReference type="RefSeq" id="WP_354639572.1">
    <property type="nucleotide sequence ID" value="NZ_CP159872.1"/>
</dbReference>
<organism evidence="2">
    <name type="scientific">Kitasatospora camelliae</name>
    <dbReference type="NCBI Taxonomy" id="3156397"/>
    <lineage>
        <taxon>Bacteria</taxon>
        <taxon>Bacillati</taxon>
        <taxon>Actinomycetota</taxon>
        <taxon>Actinomycetes</taxon>
        <taxon>Kitasatosporales</taxon>
        <taxon>Streptomycetaceae</taxon>
        <taxon>Kitasatospora</taxon>
    </lineage>
</organism>
<sequence length="150" mass="15428">MNAPAAPQPAPAPKGSPLRRLGRPLAAALAVGLPTAYVALVDPNTPGRYPTCPVLAATGWWCPGCGGLRCVHALVHGDLATAAQDNLLVVLLAFAVGLLWLGWAWSALSGSPAPRVRFGLRQTVALTVVLALFTVLRNLPAGSAFAPPLV</sequence>
<protein>
    <submittedName>
        <fullName evidence="2">DUF2752 domain-containing protein</fullName>
    </submittedName>
</protein>
<reference evidence="2" key="1">
    <citation type="submission" date="2024-06" db="EMBL/GenBank/DDBJ databases">
        <title>The genome sequences of Kitasatospora sp. strain HUAS MG31.</title>
        <authorList>
            <person name="Mo P."/>
        </authorList>
    </citation>
    <scope>NUCLEOTIDE SEQUENCE</scope>
    <source>
        <strain evidence="2">HUAS MG31</strain>
    </source>
</reference>
<evidence type="ECO:0000256" key="1">
    <source>
        <dbReference type="SAM" id="Phobius"/>
    </source>
</evidence>
<dbReference type="Pfam" id="PF10825">
    <property type="entry name" value="DUF2752"/>
    <property type="match status" value="1"/>
</dbReference>
<dbReference type="AlphaFoldDB" id="A0AAU8JS69"/>
<keyword evidence="1" id="KW-1133">Transmembrane helix</keyword>
<evidence type="ECO:0000313" key="2">
    <source>
        <dbReference type="EMBL" id="XCM79148.1"/>
    </source>
</evidence>
<proteinExistence type="predicted"/>
<gene>
    <name evidence="2" type="ORF">ABWK59_09520</name>
</gene>
<keyword evidence="1" id="KW-0472">Membrane</keyword>
<dbReference type="KEGG" id="kcm:ABWK59_09520"/>
<feature type="transmembrane region" description="Helical" evidence="1">
    <location>
        <begin position="118"/>
        <end position="136"/>
    </location>
</feature>
<name>A0AAU8JS69_9ACTN</name>
<dbReference type="InterPro" id="IPR021215">
    <property type="entry name" value="DUF2752"/>
</dbReference>
<keyword evidence="1" id="KW-0812">Transmembrane</keyword>